<keyword evidence="1" id="KW-0472">Membrane</keyword>
<keyword evidence="1" id="KW-0812">Transmembrane</keyword>
<evidence type="ECO:0000313" key="3">
    <source>
        <dbReference type="Proteomes" id="UP001595851"/>
    </source>
</evidence>
<dbReference type="EMBL" id="JBHSBI010000042">
    <property type="protein sequence ID" value="MFC4015261.1"/>
    <property type="molecule type" value="Genomic_DNA"/>
</dbReference>
<name>A0ABV8GMU0_9ACTN</name>
<protein>
    <recommendedName>
        <fullName evidence="4">Phage protein</fullName>
    </recommendedName>
</protein>
<organism evidence="2 3">
    <name type="scientific">Nonomuraea purpurea</name>
    <dbReference type="NCBI Taxonomy" id="1849276"/>
    <lineage>
        <taxon>Bacteria</taxon>
        <taxon>Bacillati</taxon>
        <taxon>Actinomycetota</taxon>
        <taxon>Actinomycetes</taxon>
        <taxon>Streptosporangiales</taxon>
        <taxon>Streptosporangiaceae</taxon>
        <taxon>Nonomuraea</taxon>
    </lineage>
</organism>
<evidence type="ECO:0000256" key="1">
    <source>
        <dbReference type="SAM" id="Phobius"/>
    </source>
</evidence>
<proteinExistence type="predicted"/>
<accession>A0ABV8GMU0</accession>
<evidence type="ECO:0000313" key="2">
    <source>
        <dbReference type="EMBL" id="MFC4015261.1"/>
    </source>
</evidence>
<reference evidence="3" key="1">
    <citation type="journal article" date="2019" name="Int. J. Syst. Evol. Microbiol.">
        <title>The Global Catalogue of Microorganisms (GCM) 10K type strain sequencing project: providing services to taxonomists for standard genome sequencing and annotation.</title>
        <authorList>
            <consortium name="The Broad Institute Genomics Platform"/>
            <consortium name="The Broad Institute Genome Sequencing Center for Infectious Disease"/>
            <person name="Wu L."/>
            <person name="Ma J."/>
        </authorList>
    </citation>
    <scope>NUCLEOTIDE SEQUENCE [LARGE SCALE GENOMIC DNA]</scope>
    <source>
        <strain evidence="3">TBRC 1276</strain>
    </source>
</reference>
<keyword evidence="1" id="KW-1133">Transmembrane helix</keyword>
<gene>
    <name evidence="2" type="ORF">ACFOY2_49170</name>
</gene>
<comment type="caution">
    <text evidence="2">The sequence shown here is derived from an EMBL/GenBank/DDBJ whole genome shotgun (WGS) entry which is preliminary data.</text>
</comment>
<keyword evidence="3" id="KW-1185">Reference proteome</keyword>
<dbReference type="Proteomes" id="UP001595851">
    <property type="component" value="Unassembled WGS sequence"/>
</dbReference>
<feature type="transmembrane region" description="Helical" evidence="1">
    <location>
        <begin position="6"/>
        <end position="39"/>
    </location>
</feature>
<evidence type="ECO:0008006" key="4">
    <source>
        <dbReference type="Google" id="ProtNLM"/>
    </source>
</evidence>
<sequence>MIILGIILLILGWIFSIAVLYTIGIILIIVGVILLILGAIGRPIGGRRYWF</sequence>
<dbReference type="RefSeq" id="WP_379535077.1">
    <property type="nucleotide sequence ID" value="NZ_JBHSBI010000042.1"/>
</dbReference>